<feature type="non-terminal residue" evidence="1">
    <location>
        <position position="39"/>
    </location>
</feature>
<sequence>CSVNPTVPPSFRRPADEICTFAPFGTLMSASVQISRELR</sequence>
<evidence type="ECO:0000313" key="1">
    <source>
        <dbReference type="EMBL" id="CAA9227318.1"/>
    </source>
</evidence>
<name>A0A6J4HPF4_9ACTN</name>
<accession>A0A6J4HPF4</accession>
<proteinExistence type="predicted"/>
<dbReference type="EMBL" id="CADCTI010000084">
    <property type="protein sequence ID" value="CAA9227318.1"/>
    <property type="molecule type" value="Genomic_DNA"/>
</dbReference>
<organism evidence="1">
    <name type="scientific">uncultured Blastococcus sp</name>
    <dbReference type="NCBI Taxonomy" id="217144"/>
    <lineage>
        <taxon>Bacteria</taxon>
        <taxon>Bacillati</taxon>
        <taxon>Actinomycetota</taxon>
        <taxon>Actinomycetes</taxon>
        <taxon>Geodermatophilales</taxon>
        <taxon>Geodermatophilaceae</taxon>
        <taxon>Blastococcus</taxon>
        <taxon>environmental samples</taxon>
    </lineage>
</organism>
<gene>
    <name evidence="1" type="ORF">AVDCRST_MAG57-900</name>
</gene>
<dbReference type="AlphaFoldDB" id="A0A6J4HPF4"/>
<protein>
    <submittedName>
        <fullName evidence="1">Uncharacterized protein</fullName>
    </submittedName>
</protein>
<feature type="non-terminal residue" evidence="1">
    <location>
        <position position="1"/>
    </location>
</feature>
<reference evidence="1" key="1">
    <citation type="submission" date="2020-02" db="EMBL/GenBank/DDBJ databases">
        <authorList>
            <person name="Meier V. D."/>
        </authorList>
    </citation>
    <scope>NUCLEOTIDE SEQUENCE</scope>
    <source>
        <strain evidence="1">AVDCRST_MAG57</strain>
    </source>
</reference>